<reference evidence="1" key="1">
    <citation type="journal article" date="2021" name="Proc. Natl. Acad. Sci. U.S.A.">
        <title>A Catalog of Tens of Thousands of Viruses from Human Metagenomes Reveals Hidden Associations with Chronic Diseases.</title>
        <authorList>
            <person name="Tisza M.J."/>
            <person name="Buck C.B."/>
        </authorList>
    </citation>
    <scope>NUCLEOTIDE SEQUENCE</scope>
    <source>
        <strain evidence="1">Ctshb19</strain>
    </source>
</reference>
<dbReference type="EMBL" id="BK016086">
    <property type="protein sequence ID" value="DAF93502.1"/>
    <property type="molecule type" value="Genomic_DNA"/>
</dbReference>
<sequence length="128" mass="14764">MNFGELKEEIRQASNVQEAIEFVRRARDIEYELHCMLCALCGNEPHGKRGFSSLSTMVDCVKALDSHATKIEDYAVKINSHEAGLEQFNKTIGRIQQAYDSVSHLLHDSQPTVQAQPRKRFSWWRRND</sequence>
<organism evidence="1">
    <name type="scientific">Myoviridae sp. ctshb19</name>
    <dbReference type="NCBI Taxonomy" id="2825194"/>
    <lineage>
        <taxon>Viruses</taxon>
        <taxon>Duplodnaviria</taxon>
        <taxon>Heunggongvirae</taxon>
        <taxon>Uroviricota</taxon>
        <taxon>Caudoviricetes</taxon>
    </lineage>
</organism>
<protein>
    <submittedName>
        <fullName evidence="1">Uncharacterized protein</fullName>
    </submittedName>
</protein>
<proteinExistence type="predicted"/>
<evidence type="ECO:0000313" key="1">
    <source>
        <dbReference type="EMBL" id="DAF93502.1"/>
    </source>
</evidence>
<accession>A0A8S5UGJ3</accession>
<name>A0A8S5UGJ3_9CAUD</name>